<evidence type="ECO:0000256" key="8">
    <source>
        <dbReference type="SAM" id="Phobius"/>
    </source>
</evidence>
<feature type="transmembrane region" description="Helical" evidence="8">
    <location>
        <begin position="7"/>
        <end position="27"/>
    </location>
</feature>
<evidence type="ECO:0000256" key="2">
    <source>
        <dbReference type="ARBA" id="ARBA00010735"/>
    </source>
</evidence>
<dbReference type="EMBL" id="JAEKJA010000006">
    <property type="protein sequence ID" value="MBJ3775775.1"/>
    <property type="molecule type" value="Genomic_DNA"/>
</dbReference>
<evidence type="ECO:0000256" key="6">
    <source>
        <dbReference type="ARBA" id="ARBA00022989"/>
    </source>
</evidence>
<keyword evidence="7 8" id="KW-0472">Membrane</keyword>
<evidence type="ECO:0000313" key="9">
    <source>
        <dbReference type="EMBL" id="MBJ3775775.1"/>
    </source>
</evidence>
<comment type="similarity">
    <text evidence="2">Belongs to the AzlC family.</text>
</comment>
<accession>A0A934IND2</accession>
<evidence type="ECO:0000256" key="5">
    <source>
        <dbReference type="ARBA" id="ARBA00022692"/>
    </source>
</evidence>
<dbReference type="GO" id="GO:1903785">
    <property type="term" value="P:L-valine transmembrane transport"/>
    <property type="evidence" value="ECO:0007669"/>
    <property type="project" value="TreeGrafter"/>
</dbReference>
<comment type="caution">
    <text evidence="9">The sequence shown here is derived from an EMBL/GenBank/DDBJ whole genome shotgun (WGS) entry which is preliminary data.</text>
</comment>
<name>A0A934IND2_9HYPH</name>
<evidence type="ECO:0000256" key="4">
    <source>
        <dbReference type="ARBA" id="ARBA00022475"/>
    </source>
</evidence>
<gene>
    <name evidence="9" type="ORF">JCR33_08770</name>
</gene>
<protein>
    <submittedName>
        <fullName evidence="9">AzlC family ABC transporter permease</fullName>
    </submittedName>
</protein>
<keyword evidence="6 8" id="KW-1133">Transmembrane helix</keyword>
<keyword evidence="3" id="KW-0813">Transport</keyword>
<feature type="transmembrane region" description="Helical" evidence="8">
    <location>
        <begin position="149"/>
        <end position="167"/>
    </location>
</feature>
<evidence type="ECO:0000256" key="3">
    <source>
        <dbReference type="ARBA" id="ARBA00022448"/>
    </source>
</evidence>
<feature type="transmembrane region" description="Helical" evidence="8">
    <location>
        <begin position="118"/>
        <end position="143"/>
    </location>
</feature>
<sequence length="250" mass="26873">MVASLPVVSAIAPVGMLFGAVSVNHGLSTLDAALMSALVFAGASQFIAVDLFGHQVPIWSLALAVFAVNFRHILYSAALASALRPFRWLTKVSIFAVLTDPAFAYAEHRVEQDKRFSVAAYMGIGLTLYVVWFLSTVVGALFGQLIEDPSAFGLDLLLPIYFLTLVMGFRSRPGWGLTVIVSGALSTLIYAFPMLGVPFLGPPWHITIGALGGILASVLFVKRDKDVPIVEAAEELAHTDAGDPHERRTM</sequence>
<feature type="transmembrane region" description="Helical" evidence="8">
    <location>
        <begin position="174"/>
        <end position="192"/>
    </location>
</feature>
<dbReference type="Proteomes" id="UP000609531">
    <property type="component" value="Unassembled WGS sequence"/>
</dbReference>
<keyword evidence="5 8" id="KW-0812">Transmembrane</keyword>
<keyword evidence="10" id="KW-1185">Reference proteome</keyword>
<feature type="transmembrane region" description="Helical" evidence="8">
    <location>
        <begin position="204"/>
        <end position="221"/>
    </location>
</feature>
<dbReference type="RefSeq" id="WP_198881674.1">
    <property type="nucleotide sequence ID" value="NZ_JAEKJA010000006.1"/>
</dbReference>
<dbReference type="PANTHER" id="PTHR34979:SF1">
    <property type="entry name" value="INNER MEMBRANE PROTEIN YGAZ"/>
    <property type="match status" value="1"/>
</dbReference>
<evidence type="ECO:0000256" key="1">
    <source>
        <dbReference type="ARBA" id="ARBA00004651"/>
    </source>
</evidence>
<feature type="transmembrane region" description="Helical" evidence="8">
    <location>
        <begin position="33"/>
        <end position="52"/>
    </location>
</feature>
<keyword evidence="4" id="KW-1003">Cell membrane</keyword>
<evidence type="ECO:0000256" key="7">
    <source>
        <dbReference type="ARBA" id="ARBA00023136"/>
    </source>
</evidence>
<reference evidence="9" key="1">
    <citation type="submission" date="2020-12" db="EMBL/GenBank/DDBJ databases">
        <title>Bacterial taxonomy.</title>
        <authorList>
            <person name="Pan X."/>
        </authorList>
    </citation>
    <scope>NUCLEOTIDE SEQUENCE</scope>
    <source>
        <strain evidence="9">B2012</strain>
    </source>
</reference>
<evidence type="ECO:0000313" key="10">
    <source>
        <dbReference type="Proteomes" id="UP000609531"/>
    </source>
</evidence>
<proteinExistence type="inferred from homology"/>
<comment type="subcellular location">
    <subcellularLocation>
        <location evidence="1">Cell membrane</location>
        <topology evidence="1">Multi-pass membrane protein</topology>
    </subcellularLocation>
</comment>
<organism evidence="9 10">
    <name type="scientific">Acuticoccus mangrovi</name>
    <dbReference type="NCBI Taxonomy" id="2796142"/>
    <lineage>
        <taxon>Bacteria</taxon>
        <taxon>Pseudomonadati</taxon>
        <taxon>Pseudomonadota</taxon>
        <taxon>Alphaproteobacteria</taxon>
        <taxon>Hyphomicrobiales</taxon>
        <taxon>Amorphaceae</taxon>
        <taxon>Acuticoccus</taxon>
    </lineage>
</organism>
<dbReference type="PANTHER" id="PTHR34979">
    <property type="entry name" value="INNER MEMBRANE PROTEIN YGAZ"/>
    <property type="match status" value="1"/>
</dbReference>
<dbReference type="InterPro" id="IPR011606">
    <property type="entry name" value="Brnchd-chn_aa_trnsp_permease"/>
</dbReference>
<dbReference type="GO" id="GO:0005886">
    <property type="term" value="C:plasma membrane"/>
    <property type="evidence" value="ECO:0007669"/>
    <property type="project" value="UniProtKB-SubCell"/>
</dbReference>
<feature type="transmembrane region" description="Helical" evidence="8">
    <location>
        <begin position="59"/>
        <end position="82"/>
    </location>
</feature>
<dbReference type="AlphaFoldDB" id="A0A934IND2"/>
<dbReference type="Pfam" id="PF03591">
    <property type="entry name" value="AzlC"/>
    <property type="match status" value="1"/>
</dbReference>